<reference evidence="2" key="1">
    <citation type="submission" date="2020-01" db="EMBL/GenBank/DDBJ databases">
        <title>Sphingomonas sp. strain CSW-10.</title>
        <authorList>
            <person name="Chen W.-M."/>
        </authorList>
    </citation>
    <scope>NUCLEOTIDE SEQUENCE [LARGE SCALE GENOMIC DNA]</scope>
    <source>
        <strain evidence="2">FSY-8</strain>
    </source>
</reference>
<dbReference type="PANTHER" id="PTHR43611:SF3">
    <property type="entry name" value="FLAVIN MONONUCLEOTIDE HYDROLASE 1, CHLOROPLATIC"/>
    <property type="match status" value="1"/>
</dbReference>
<dbReference type="PANTHER" id="PTHR43611">
    <property type="entry name" value="ALPHA-D-GLUCOSE 1-PHOSPHATE PHOSPHATASE"/>
    <property type="match status" value="1"/>
</dbReference>
<protein>
    <submittedName>
        <fullName evidence="1">HAD-IA family hydrolase</fullName>
    </submittedName>
</protein>
<dbReference type="SUPFAM" id="SSF56784">
    <property type="entry name" value="HAD-like"/>
    <property type="match status" value="1"/>
</dbReference>
<keyword evidence="2" id="KW-1185">Reference proteome</keyword>
<dbReference type="NCBIfam" id="TIGR01509">
    <property type="entry name" value="HAD-SF-IA-v3"/>
    <property type="match status" value="1"/>
</dbReference>
<evidence type="ECO:0000313" key="2">
    <source>
        <dbReference type="Proteomes" id="UP000753724"/>
    </source>
</evidence>
<keyword evidence="1" id="KW-0378">Hydrolase</keyword>
<dbReference type="EMBL" id="JAAAPO010000003">
    <property type="protein sequence ID" value="NBC36530.1"/>
    <property type="molecule type" value="Genomic_DNA"/>
</dbReference>
<name>A0ABW9XDC8_9SPHN</name>
<organism evidence="1 2">
    <name type="scientific">Novosphingobium ovatum</name>
    <dbReference type="NCBI Taxonomy" id="1908523"/>
    <lineage>
        <taxon>Bacteria</taxon>
        <taxon>Pseudomonadati</taxon>
        <taxon>Pseudomonadota</taxon>
        <taxon>Alphaproteobacteria</taxon>
        <taxon>Sphingomonadales</taxon>
        <taxon>Sphingomonadaceae</taxon>
        <taxon>Novosphingobium</taxon>
    </lineage>
</organism>
<evidence type="ECO:0000313" key="1">
    <source>
        <dbReference type="EMBL" id="NBC36530.1"/>
    </source>
</evidence>
<dbReference type="CDD" id="cd02603">
    <property type="entry name" value="HAD_sEH-N_like"/>
    <property type="match status" value="1"/>
</dbReference>
<dbReference type="Gene3D" id="3.40.50.1000">
    <property type="entry name" value="HAD superfamily/HAD-like"/>
    <property type="match status" value="1"/>
</dbReference>
<dbReference type="InterPro" id="IPR006439">
    <property type="entry name" value="HAD-SF_hydro_IA"/>
</dbReference>
<dbReference type="InterPro" id="IPR036412">
    <property type="entry name" value="HAD-like_sf"/>
</dbReference>
<sequence length="206" mass="22617">MAGAQPGVVVFDIGHVLVDWDLRLIYRDAIADPARRDWFVQNIVTTAWHFEHDAGKPFAQMVAERSAQYPEHADLIRMYADRWLDSVPGPIPGTSALVEALAARGVPLYAITNFGDEAFELFRPTFPVLNHFRDIVVSGVEKLVKPHAAIFDLAAARFGHAPGDMLFIDDNAANIATARALGWHTHHFVGGADALEADLRARGLLG</sequence>
<dbReference type="GO" id="GO:0016787">
    <property type="term" value="F:hydrolase activity"/>
    <property type="evidence" value="ECO:0007669"/>
    <property type="project" value="UniProtKB-KW"/>
</dbReference>
<accession>A0ABW9XDC8</accession>
<dbReference type="Proteomes" id="UP000753724">
    <property type="component" value="Unassembled WGS sequence"/>
</dbReference>
<comment type="caution">
    <text evidence="1">The sequence shown here is derived from an EMBL/GenBank/DDBJ whole genome shotgun (WGS) entry which is preliminary data.</text>
</comment>
<proteinExistence type="predicted"/>
<gene>
    <name evidence="1" type="ORF">GTZ99_08170</name>
</gene>
<dbReference type="InterPro" id="IPR023214">
    <property type="entry name" value="HAD_sf"/>
</dbReference>
<dbReference type="Pfam" id="PF00702">
    <property type="entry name" value="Hydrolase"/>
    <property type="match status" value="1"/>
</dbReference>